<accession>Q0AL37</accession>
<dbReference type="InterPro" id="IPR036942">
    <property type="entry name" value="Beta-barrel_TonB_sf"/>
</dbReference>
<dbReference type="InterPro" id="IPR000531">
    <property type="entry name" value="Beta-barrel_TonB"/>
</dbReference>
<keyword evidence="4" id="KW-0798">TonB box</keyword>
<dbReference type="eggNOG" id="COG1629">
    <property type="taxonomic scope" value="Bacteria"/>
</dbReference>
<reference evidence="8 9" key="1">
    <citation type="submission" date="2006-08" db="EMBL/GenBank/DDBJ databases">
        <title>Complete sequence of Maricaulis maris MCS10.</title>
        <authorList>
            <consortium name="US DOE Joint Genome Institute"/>
            <person name="Copeland A."/>
            <person name="Lucas S."/>
            <person name="Lapidus A."/>
            <person name="Barry K."/>
            <person name="Detter J.C."/>
            <person name="Glavina del Rio T."/>
            <person name="Hammon N."/>
            <person name="Israni S."/>
            <person name="Dalin E."/>
            <person name="Tice H."/>
            <person name="Pitluck S."/>
            <person name="Saunders E."/>
            <person name="Brettin T."/>
            <person name="Bruce D."/>
            <person name="Han C."/>
            <person name="Tapia R."/>
            <person name="Gilna P."/>
            <person name="Schmutz J."/>
            <person name="Larimer F."/>
            <person name="Land M."/>
            <person name="Hauser L."/>
            <person name="Kyrpides N."/>
            <person name="Mikhailova N."/>
            <person name="Viollier P."/>
            <person name="Stephens C."/>
            <person name="Richardson P."/>
        </authorList>
    </citation>
    <scope>NUCLEOTIDE SEQUENCE [LARGE SCALE GENOMIC DNA]</scope>
    <source>
        <strain evidence="8 9">MCS10</strain>
    </source>
</reference>
<gene>
    <name evidence="8" type="ordered locus">Mmar10_2720</name>
</gene>
<dbReference type="AlphaFoldDB" id="Q0AL37"/>
<keyword evidence="9" id="KW-1185">Reference proteome</keyword>
<dbReference type="OrthoDB" id="5476657at2"/>
<comment type="subcellular location">
    <subcellularLocation>
        <location evidence="1 4">Cell outer membrane</location>
    </subcellularLocation>
</comment>
<feature type="domain" description="TonB-dependent receptor plug" evidence="7">
    <location>
        <begin position="71"/>
        <end position="179"/>
    </location>
</feature>
<evidence type="ECO:0000256" key="4">
    <source>
        <dbReference type="RuleBase" id="RU003357"/>
    </source>
</evidence>
<feature type="signal peptide" evidence="5">
    <location>
        <begin position="1"/>
        <end position="38"/>
    </location>
</feature>
<dbReference type="NCBIfam" id="TIGR01782">
    <property type="entry name" value="TonB-Xanth-Caul"/>
    <property type="match status" value="1"/>
</dbReference>
<proteinExistence type="inferred from homology"/>
<dbReference type="Proteomes" id="UP000001964">
    <property type="component" value="Chromosome"/>
</dbReference>
<evidence type="ECO:0000259" key="7">
    <source>
        <dbReference type="Pfam" id="PF07715"/>
    </source>
</evidence>
<keyword evidence="3" id="KW-0998">Cell outer membrane</keyword>
<keyword evidence="8" id="KW-0675">Receptor</keyword>
<evidence type="ECO:0000313" key="8">
    <source>
        <dbReference type="EMBL" id="ABI67006.1"/>
    </source>
</evidence>
<dbReference type="InterPro" id="IPR010104">
    <property type="entry name" value="TonB_rcpt_bac"/>
</dbReference>
<keyword evidence="2 4" id="KW-0472">Membrane</keyword>
<evidence type="ECO:0000256" key="2">
    <source>
        <dbReference type="ARBA" id="ARBA00023136"/>
    </source>
</evidence>
<dbReference type="HOGENOM" id="CLU_006935_2_0_5"/>
<dbReference type="Gene3D" id="2.170.130.10">
    <property type="entry name" value="TonB-dependent receptor, plug domain"/>
    <property type="match status" value="1"/>
</dbReference>
<comment type="similarity">
    <text evidence="4">Belongs to the TonB-dependent receptor family.</text>
</comment>
<organism evidence="8 9">
    <name type="scientific">Maricaulis maris (strain MCS10)</name>
    <name type="common">Caulobacter maris</name>
    <dbReference type="NCBI Taxonomy" id="394221"/>
    <lineage>
        <taxon>Bacteria</taxon>
        <taxon>Pseudomonadati</taxon>
        <taxon>Pseudomonadota</taxon>
        <taxon>Alphaproteobacteria</taxon>
        <taxon>Maricaulales</taxon>
        <taxon>Maricaulaceae</taxon>
        <taxon>Maricaulis</taxon>
    </lineage>
</organism>
<dbReference type="PANTHER" id="PTHR40980:SF3">
    <property type="entry name" value="TONB-DEPENDENT RECEPTOR-LIKE BETA-BARREL DOMAIN-CONTAINING PROTEIN"/>
    <property type="match status" value="1"/>
</dbReference>
<dbReference type="eggNOG" id="COG4771">
    <property type="taxonomic scope" value="Bacteria"/>
</dbReference>
<dbReference type="Pfam" id="PF07715">
    <property type="entry name" value="Plug"/>
    <property type="match status" value="1"/>
</dbReference>
<dbReference type="Pfam" id="PF00593">
    <property type="entry name" value="TonB_dep_Rec_b-barrel"/>
    <property type="match status" value="1"/>
</dbReference>
<dbReference type="PANTHER" id="PTHR40980">
    <property type="entry name" value="PLUG DOMAIN-CONTAINING PROTEIN"/>
    <property type="match status" value="1"/>
</dbReference>
<dbReference type="Gene3D" id="2.40.170.20">
    <property type="entry name" value="TonB-dependent receptor, beta-barrel domain"/>
    <property type="match status" value="1"/>
</dbReference>
<dbReference type="SUPFAM" id="SSF56935">
    <property type="entry name" value="Porins"/>
    <property type="match status" value="1"/>
</dbReference>
<dbReference type="GO" id="GO:0009279">
    <property type="term" value="C:cell outer membrane"/>
    <property type="evidence" value="ECO:0007669"/>
    <property type="project" value="UniProtKB-SubCell"/>
</dbReference>
<dbReference type="InterPro" id="IPR012910">
    <property type="entry name" value="Plug_dom"/>
</dbReference>
<dbReference type="KEGG" id="mmr:Mmar10_2720"/>
<evidence type="ECO:0000259" key="6">
    <source>
        <dbReference type="Pfam" id="PF00593"/>
    </source>
</evidence>
<dbReference type="InterPro" id="IPR037066">
    <property type="entry name" value="Plug_dom_sf"/>
</dbReference>
<name>Q0AL37_MARMM</name>
<evidence type="ECO:0000256" key="3">
    <source>
        <dbReference type="ARBA" id="ARBA00023237"/>
    </source>
</evidence>
<feature type="chain" id="PRO_5004168502" evidence="5">
    <location>
        <begin position="39"/>
        <end position="1009"/>
    </location>
</feature>
<protein>
    <submittedName>
        <fullName evidence="8">TonB-dependent receptor</fullName>
    </submittedName>
</protein>
<evidence type="ECO:0000313" key="9">
    <source>
        <dbReference type="Proteomes" id="UP000001964"/>
    </source>
</evidence>
<sequence precursor="true">MFYKGMRERPMRGLRTGLWRGASLAAISIAMVSTSVYAQDVEDEDDSNTEVITVRGIRSSLQSAQEIRRNSDVLVDAITAEDIGALPDRSVAEALQRVPGVNITRFEGENDPDHFSVEGSGAIIRGLNFARSELNGRDVFSADNGQQIGFNDVSPEMLGSVEVFKNQSADMIEGGLAGTVNLNTRLPFDQGGRMMAFTLEANYSDFAEEVTPTMSGIYSNRWELGNGSEFGLIFGASYSELQSRADGTLVAEWLDRDPSDGQSLYVPSGAGIRTQLFDRTRDSISAAAQWRSADGELEATAQFFRASYENAWSERAVEPSIDSGPAITPAPGTSFTYDDNGLFESGVISENVGWRSNDPTHPLNGVRQLALARGKTDESLTTDIGFNLRWSPTDRFRASFDLQFVESEVNIADVTVHGAFFSDIDLDVTGDVPSVIYRRPADGSDPYFSDASNYYLRSAMDHLSDNEGESVAFRADAEYDFEGDSWLRSVRFGGRVSNREQVVRSSVYNWGNISATWNSPFALDNPAIPPGTFELYNFDNYMRGMTTGLEGGIPMYTGALGEDYDQAVAAIMAMRNAAGNGGWVPLAQRGGVVAGTPFLPSEITDVTQDTTAFYGRLDFDNEHRSDGIRISGNVGLRYVETQTSAVGALSFPDRALVFNGMTPAAYCAGIVGTTPGICLEGAATQTAFYDWADGSNQSNTDSHTYENWLPSANVVFGITDEFQIRLGLSQAIFRPDFGLMKSNLVIQQGGDDPVTGAWLGPDASTGNVQLDPITADQFDLAFEWYFDDVGSLTFSLFQKNLSDYIVPAILQRDVTNNGETFAVDVDGVGNASDSGEIKGFEIAYQQTFDDLPGIWSGLGVQANYTYIDAQGVPNIGPKNDEPNGRGSAPNFDVSQLRLPLMSEHTVNLVGFYETDSWSARLAYNWRSEYTLTVRDVIYPFTPVVHESTGQLDGSIFYDITDSLTVGVQAVNLLDEVSETSAVINSNLVQAPRAYFRNDRRFAFVLRGRF</sequence>
<keyword evidence="5" id="KW-0732">Signal</keyword>
<dbReference type="EMBL" id="CP000449">
    <property type="protein sequence ID" value="ABI67006.1"/>
    <property type="molecule type" value="Genomic_DNA"/>
</dbReference>
<feature type="domain" description="TonB-dependent receptor-like beta-barrel" evidence="6">
    <location>
        <begin position="442"/>
        <end position="972"/>
    </location>
</feature>
<evidence type="ECO:0000256" key="1">
    <source>
        <dbReference type="ARBA" id="ARBA00004442"/>
    </source>
</evidence>
<evidence type="ECO:0000256" key="5">
    <source>
        <dbReference type="SAM" id="SignalP"/>
    </source>
</evidence>
<dbReference type="STRING" id="394221.Mmar10_2720"/>